<dbReference type="Proteomes" id="UP000594943">
    <property type="component" value="Chromosome 2"/>
</dbReference>
<dbReference type="KEGG" id="bhg:I6G56_22730"/>
<dbReference type="AlphaFoldDB" id="A0A7U4PA53"/>
<gene>
    <name evidence="1" type="ORF">I6G56_22730</name>
</gene>
<dbReference type="EMBL" id="CP065687">
    <property type="protein sequence ID" value="QPS47266.1"/>
    <property type="molecule type" value="Genomic_DNA"/>
</dbReference>
<accession>A0A7T2U7V7</accession>
<accession>A0A7U4PA53</accession>
<dbReference type="GeneID" id="45118815"/>
<evidence type="ECO:0000313" key="1">
    <source>
        <dbReference type="EMBL" id="QPS47266.1"/>
    </source>
</evidence>
<sequence>MTDFDIAQAQPRVVAPGVVEVGPFFERYMRGGYFIVKTPSGCREYHWCEQPDASDTTVMMTRDEALQLASHRW</sequence>
<proteinExistence type="predicted"/>
<organism evidence="1 2">
    <name type="scientific">Burkholderia humptydooensis</name>
    <dbReference type="NCBI Taxonomy" id="430531"/>
    <lineage>
        <taxon>Bacteria</taxon>
        <taxon>Pseudomonadati</taxon>
        <taxon>Pseudomonadota</taxon>
        <taxon>Betaproteobacteria</taxon>
        <taxon>Burkholderiales</taxon>
        <taxon>Burkholderiaceae</taxon>
        <taxon>Burkholderia</taxon>
        <taxon>pseudomallei group</taxon>
    </lineage>
</organism>
<name>A0A7U4PA53_9BURK</name>
<reference evidence="1 2" key="1">
    <citation type="submission" date="2020-12" db="EMBL/GenBank/DDBJ databases">
        <title>FDA dAtabase for Regulatory Grade micrObial Sequences (FDA-ARGOS): Supporting development and validation of Infectious Disease Dx tests.</title>
        <authorList>
            <person name="Nelson B."/>
            <person name="Plummer A."/>
            <person name="Tallon L."/>
            <person name="Sadzewicz L."/>
            <person name="Zhao X."/>
            <person name="Boylan J."/>
            <person name="Ott S."/>
            <person name="Bowen H."/>
            <person name="Vavikolanu K."/>
            <person name="Mehta A."/>
            <person name="Aluvathingal J."/>
            <person name="Nadendla S."/>
            <person name="Myers T."/>
            <person name="Yan Y."/>
            <person name="Sichtig H."/>
        </authorList>
    </citation>
    <scope>NUCLEOTIDE SEQUENCE [LARGE SCALE GENOMIC DNA]</scope>
    <source>
        <strain evidence="1 2">FDAARGOS_899</strain>
    </source>
</reference>
<evidence type="ECO:0000313" key="2">
    <source>
        <dbReference type="Proteomes" id="UP000594943"/>
    </source>
</evidence>
<dbReference type="RefSeq" id="WP_009897093.1">
    <property type="nucleotide sequence ID" value="NZ_CM003626.1"/>
</dbReference>
<protein>
    <submittedName>
        <fullName evidence="1">Uncharacterized protein</fullName>
    </submittedName>
</protein>